<proteinExistence type="predicted"/>
<dbReference type="WBParaSite" id="Hba_15108">
    <property type="protein sequence ID" value="Hba_15108"/>
    <property type="gene ID" value="Hba_15108"/>
</dbReference>
<evidence type="ECO:0000313" key="3">
    <source>
        <dbReference type="WBParaSite" id="Hba_15108"/>
    </source>
</evidence>
<keyword evidence="1" id="KW-0732">Signal</keyword>
<feature type="chain" id="PRO_5009311066" evidence="1">
    <location>
        <begin position="17"/>
        <end position="86"/>
    </location>
</feature>
<protein>
    <submittedName>
        <fullName evidence="3">Short neuropeptide F</fullName>
    </submittedName>
</protein>
<evidence type="ECO:0000256" key="1">
    <source>
        <dbReference type="SAM" id="SignalP"/>
    </source>
</evidence>
<dbReference type="AlphaFoldDB" id="A0A1I7XBQ1"/>
<accession>A0A1I7XBQ1</accession>
<organism evidence="2 3">
    <name type="scientific">Heterorhabditis bacteriophora</name>
    <name type="common">Entomopathogenic nematode worm</name>
    <dbReference type="NCBI Taxonomy" id="37862"/>
    <lineage>
        <taxon>Eukaryota</taxon>
        <taxon>Metazoa</taxon>
        <taxon>Ecdysozoa</taxon>
        <taxon>Nematoda</taxon>
        <taxon>Chromadorea</taxon>
        <taxon>Rhabditida</taxon>
        <taxon>Rhabditina</taxon>
        <taxon>Rhabditomorpha</taxon>
        <taxon>Strongyloidea</taxon>
        <taxon>Heterorhabditidae</taxon>
        <taxon>Heterorhabditis</taxon>
    </lineage>
</organism>
<keyword evidence="2" id="KW-1185">Reference proteome</keyword>
<sequence length="86" mass="10109">MIRLTILAALVTLGLGDGPLYIDELEDLVTNRQDRRELDELDNDDYTTRYMLKNQLDTIISRQPVEIQVTKLLDYVLFDQNEVYLF</sequence>
<reference evidence="3" key="1">
    <citation type="submission" date="2016-11" db="UniProtKB">
        <authorList>
            <consortium name="WormBaseParasite"/>
        </authorList>
    </citation>
    <scope>IDENTIFICATION</scope>
</reference>
<evidence type="ECO:0000313" key="2">
    <source>
        <dbReference type="Proteomes" id="UP000095283"/>
    </source>
</evidence>
<feature type="signal peptide" evidence="1">
    <location>
        <begin position="1"/>
        <end position="16"/>
    </location>
</feature>
<dbReference type="Proteomes" id="UP000095283">
    <property type="component" value="Unplaced"/>
</dbReference>
<name>A0A1I7XBQ1_HETBA</name>